<keyword evidence="7" id="KW-1185">Reference proteome</keyword>
<comment type="caution">
    <text evidence="6">The sequence shown here is derived from an EMBL/GenBank/DDBJ whole genome shotgun (WGS) entry which is preliminary data.</text>
</comment>
<accession>A0ABX3LT95</accession>
<keyword evidence="1" id="KW-0547">Nucleotide-binding</keyword>
<keyword evidence="2" id="KW-0378">Hydrolase</keyword>
<feature type="region of interest" description="Disordered" evidence="4">
    <location>
        <begin position="626"/>
        <end position="648"/>
    </location>
</feature>
<organism evidence="6 7">
    <name type="scientific">Xanthomonas cissicola</name>
    <dbReference type="NCBI Taxonomy" id="86186"/>
    <lineage>
        <taxon>Bacteria</taxon>
        <taxon>Pseudomonadati</taxon>
        <taxon>Pseudomonadota</taxon>
        <taxon>Gammaproteobacteria</taxon>
        <taxon>Lysobacterales</taxon>
        <taxon>Lysobacteraceae</taxon>
        <taxon>Xanthomonas</taxon>
    </lineage>
</organism>
<dbReference type="InterPro" id="IPR027417">
    <property type="entry name" value="P-loop_NTPase"/>
</dbReference>
<dbReference type="Pfam" id="PF19263">
    <property type="entry name" value="DUF5906"/>
    <property type="match status" value="1"/>
</dbReference>
<dbReference type="InterPro" id="IPR045455">
    <property type="entry name" value="NrS-1_pol-like_helicase"/>
</dbReference>
<evidence type="ECO:0000313" key="7">
    <source>
        <dbReference type="Proteomes" id="UP000190018"/>
    </source>
</evidence>
<dbReference type="PANTHER" id="PTHR35372">
    <property type="entry name" value="ATP BINDING PROTEIN-RELATED"/>
    <property type="match status" value="1"/>
</dbReference>
<protein>
    <recommendedName>
        <fullName evidence="5">SF3 helicase domain-containing protein</fullName>
    </recommendedName>
</protein>
<dbReference type="PANTHER" id="PTHR35372:SF2">
    <property type="entry name" value="SF3 HELICASE DOMAIN-CONTAINING PROTEIN"/>
    <property type="match status" value="1"/>
</dbReference>
<proteinExistence type="predicted"/>
<dbReference type="Proteomes" id="UP000190018">
    <property type="component" value="Unassembled WGS sequence"/>
</dbReference>
<evidence type="ECO:0000256" key="4">
    <source>
        <dbReference type="SAM" id="MobiDB-lite"/>
    </source>
</evidence>
<evidence type="ECO:0000259" key="5">
    <source>
        <dbReference type="PROSITE" id="PS51206"/>
    </source>
</evidence>
<gene>
    <name evidence="6" type="ORF">Xant_14915</name>
</gene>
<feature type="domain" description="SF3 helicase" evidence="5">
    <location>
        <begin position="242"/>
        <end position="392"/>
    </location>
</feature>
<dbReference type="InterPro" id="IPR014015">
    <property type="entry name" value="Helicase_SF3_DNA-vir"/>
</dbReference>
<reference evidence="6 7" key="1">
    <citation type="submission" date="2015-12" db="EMBL/GenBank/DDBJ databases">
        <authorList>
            <person name="Bansal K."/>
            <person name="Midha S."/>
            <person name="Patil P.B."/>
        </authorList>
    </citation>
    <scope>NUCLEOTIDE SEQUENCE [LARGE SCALE GENOMIC DNA]</scope>
    <source>
        <strain evidence="6 7">LMG21719</strain>
    </source>
</reference>
<dbReference type="EMBL" id="LOJT01000311">
    <property type="protein sequence ID" value="OOW57911.1"/>
    <property type="molecule type" value="Genomic_DNA"/>
</dbReference>
<sequence length="648" mass="72440">MPNPHKYETPAWQGEGSLELTTMSKLNVAEDPSAVKPANVHFLIEKHWERNREEFSSNLKVEHRALDRHKQAKLNKGELRPESLDFLYARHLQLGLDGNLWASVRDEWATQSTLIYRWETNHWSMVHGGKGQGLASDWLDTNIPAKACDKTAAGLWAYARTRLGQQAPLPQLEGRSLVPCQDAYLEINKDSIHALAPAPRYGMTHAINITTNAAHGQAYTLKPLPADSLLSTFLARALPDEGVRDLVQEQCGMTLLPGSYQMAAWWHGAAGSGKSSLAEAVEGMHNKVARLDLATLSDVFALEHIIGANLILVDEVECDRWKEGTFKTLVSGNGIGINRKHLSVLNYHSKAKWIITSNSAPFFRDKSGGVARRLSIVEWAHAIPESERIPDFHKKLLAEEGQLFLDWMLEGARRVVARGRFMADHELPEAARAYKQAVIHNADSIASWVHSDRVSFGEAAGSGQWSSIKAMHTRYVSWCQKKGFEAEEILSQRQFTRGLKTAGHLRGRPSNRRINGEQADCFLCIWQGEQTDQERAEEAAQKRLASMTPEQRQAEVSAMRAANDESNQASVARAEALLKKDWEETPSEIREMFGFSATTPYEQVQAERGETRARQAKEAAGWVCQDKRETEARECRKAEGAKKKAAGK</sequence>
<dbReference type="SUPFAM" id="SSF52540">
    <property type="entry name" value="P-loop containing nucleoside triphosphate hydrolases"/>
    <property type="match status" value="1"/>
</dbReference>
<keyword evidence="3" id="KW-0067">ATP-binding</keyword>
<dbReference type="PROSITE" id="PS51206">
    <property type="entry name" value="SF3_HELICASE_1"/>
    <property type="match status" value="1"/>
</dbReference>
<evidence type="ECO:0000256" key="2">
    <source>
        <dbReference type="ARBA" id="ARBA00022801"/>
    </source>
</evidence>
<dbReference type="InterPro" id="IPR051620">
    <property type="entry name" value="ORF904-like_C"/>
</dbReference>
<evidence type="ECO:0000256" key="3">
    <source>
        <dbReference type="ARBA" id="ARBA00022840"/>
    </source>
</evidence>
<dbReference type="Gene3D" id="3.40.50.300">
    <property type="entry name" value="P-loop containing nucleotide triphosphate hydrolases"/>
    <property type="match status" value="1"/>
</dbReference>
<feature type="compositionally biased region" description="Basic and acidic residues" evidence="4">
    <location>
        <begin position="626"/>
        <end position="642"/>
    </location>
</feature>
<name>A0ABX3LT95_9XANT</name>
<evidence type="ECO:0000313" key="6">
    <source>
        <dbReference type="EMBL" id="OOW57911.1"/>
    </source>
</evidence>
<evidence type="ECO:0000256" key="1">
    <source>
        <dbReference type="ARBA" id="ARBA00022741"/>
    </source>
</evidence>